<dbReference type="SMART" id="SM00568">
    <property type="entry name" value="GRAM"/>
    <property type="match status" value="1"/>
</dbReference>
<feature type="domain" description="C2" evidence="6">
    <location>
        <begin position="524"/>
        <end position="655"/>
    </location>
</feature>
<dbReference type="Proteomes" id="UP000006729">
    <property type="component" value="Chromosome 6"/>
</dbReference>
<organism evidence="8 9">
    <name type="scientific">Populus trichocarpa</name>
    <name type="common">Western balsam poplar</name>
    <name type="synonym">Populus balsamifera subsp. trichocarpa</name>
    <dbReference type="NCBI Taxonomy" id="3694"/>
    <lineage>
        <taxon>Eukaryota</taxon>
        <taxon>Viridiplantae</taxon>
        <taxon>Streptophyta</taxon>
        <taxon>Embryophyta</taxon>
        <taxon>Tracheophyta</taxon>
        <taxon>Spermatophyta</taxon>
        <taxon>Magnoliopsida</taxon>
        <taxon>eudicotyledons</taxon>
        <taxon>Gunneridae</taxon>
        <taxon>Pentapetalae</taxon>
        <taxon>rosids</taxon>
        <taxon>fabids</taxon>
        <taxon>Malpighiales</taxon>
        <taxon>Salicaceae</taxon>
        <taxon>Saliceae</taxon>
        <taxon>Populus</taxon>
    </lineage>
</organism>
<reference evidence="8 9" key="1">
    <citation type="journal article" date="2006" name="Science">
        <title>The genome of black cottonwood, Populus trichocarpa (Torr. &amp; Gray).</title>
        <authorList>
            <person name="Tuskan G.A."/>
            <person name="Difazio S."/>
            <person name="Jansson S."/>
            <person name="Bohlmann J."/>
            <person name="Grigoriev I."/>
            <person name="Hellsten U."/>
            <person name="Putnam N."/>
            <person name="Ralph S."/>
            <person name="Rombauts S."/>
            <person name="Salamov A."/>
            <person name="Schein J."/>
            <person name="Sterck L."/>
            <person name="Aerts A."/>
            <person name="Bhalerao R.R."/>
            <person name="Bhalerao R.P."/>
            <person name="Blaudez D."/>
            <person name="Boerjan W."/>
            <person name="Brun A."/>
            <person name="Brunner A."/>
            <person name="Busov V."/>
            <person name="Campbell M."/>
            <person name="Carlson J."/>
            <person name="Chalot M."/>
            <person name="Chapman J."/>
            <person name="Chen G.L."/>
            <person name="Cooper D."/>
            <person name="Coutinho P.M."/>
            <person name="Couturier J."/>
            <person name="Covert S."/>
            <person name="Cronk Q."/>
            <person name="Cunningham R."/>
            <person name="Davis J."/>
            <person name="Degroeve S."/>
            <person name="Dejardin A."/>
            <person name="Depamphilis C."/>
            <person name="Detter J."/>
            <person name="Dirks B."/>
            <person name="Dubchak I."/>
            <person name="Duplessis S."/>
            <person name="Ehlting J."/>
            <person name="Ellis B."/>
            <person name="Gendler K."/>
            <person name="Goodstein D."/>
            <person name="Gribskov M."/>
            <person name="Grimwood J."/>
            <person name="Groover A."/>
            <person name="Gunter L."/>
            <person name="Hamberger B."/>
            <person name="Heinze B."/>
            <person name="Helariutta Y."/>
            <person name="Henrissat B."/>
            <person name="Holligan D."/>
            <person name="Holt R."/>
            <person name="Huang W."/>
            <person name="Islam-Faridi N."/>
            <person name="Jones S."/>
            <person name="Jones-Rhoades M."/>
            <person name="Jorgensen R."/>
            <person name="Joshi C."/>
            <person name="Kangasjarvi J."/>
            <person name="Karlsson J."/>
            <person name="Kelleher C."/>
            <person name="Kirkpatrick R."/>
            <person name="Kirst M."/>
            <person name="Kohler A."/>
            <person name="Kalluri U."/>
            <person name="Larimer F."/>
            <person name="Leebens-Mack J."/>
            <person name="Leple J.C."/>
            <person name="Locascio P."/>
            <person name="Lou Y."/>
            <person name="Lucas S."/>
            <person name="Martin F."/>
            <person name="Montanini B."/>
            <person name="Napoli C."/>
            <person name="Nelson D.R."/>
            <person name="Nelson C."/>
            <person name="Nieminen K."/>
            <person name="Nilsson O."/>
            <person name="Pereda V."/>
            <person name="Peter G."/>
            <person name="Philippe R."/>
            <person name="Pilate G."/>
            <person name="Poliakov A."/>
            <person name="Razumovskaya J."/>
            <person name="Richardson P."/>
            <person name="Rinaldi C."/>
            <person name="Ritland K."/>
            <person name="Rouze P."/>
            <person name="Ryaboy D."/>
            <person name="Schmutz J."/>
            <person name="Schrader J."/>
            <person name="Segerman B."/>
            <person name="Shin H."/>
            <person name="Siddiqui A."/>
            <person name="Sterky F."/>
            <person name="Terry A."/>
            <person name="Tsai C.J."/>
            <person name="Uberbacher E."/>
            <person name="Unneberg P."/>
            <person name="Vahala J."/>
            <person name="Wall K."/>
            <person name="Wessler S."/>
            <person name="Yang G."/>
            <person name="Yin T."/>
            <person name="Douglas C."/>
            <person name="Marra M."/>
            <person name="Sandberg G."/>
            <person name="Van de Peer Y."/>
            <person name="Rokhsar D."/>
        </authorList>
    </citation>
    <scope>NUCLEOTIDE SEQUENCE [LARGE SCALE GENOMIC DNA]</scope>
    <source>
        <strain evidence="9">cv. Nisqually</strain>
    </source>
</reference>
<evidence type="ECO:0000313" key="9">
    <source>
        <dbReference type="Proteomes" id="UP000006729"/>
    </source>
</evidence>
<evidence type="ECO:0000256" key="4">
    <source>
        <dbReference type="ARBA" id="ARBA00023136"/>
    </source>
</evidence>
<dbReference type="ExpressionAtlas" id="B9HC14">
    <property type="expression patterns" value="baseline"/>
</dbReference>
<dbReference type="PANTHER" id="PTHR46296:SF8">
    <property type="entry name" value="OS06G0297800 PROTEIN"/>
    <property type="match status" value="1"/>
</dbReference>
<dbReference type="SMART" id="SM00239">
    <property type="entry name" value="C2"/>
    <property type="match status" value="2"/>
</dbReference>
<evidence type="ECO:0000313" key="8">
    <source>
        <dbReference type="EMBL" id="PNT28981.2"/>
    </source>
</evidence>
<evidence type="ECO:0000256" key="2">
    <source>
        <dbReference type="ARBA" id="ARBA00022692"/>
    </source>
</evidence>
<dbReference type="Pfam" id="PF00168">
    <property type="entry name" value="C2"/>
    <property type="match status" value="2"/>
</dbReference>
<dbReference type="InterPro" id="IPR011993">
    <property type="entry name" value="PH-like_dom_sf"/>
</dbReference>
<dbReference type="PRINTS" id="PR00360">
    <property type="entry name" value="C2DOMAIN"/>
</dbReference>
<dbReference type="CDD" id="cd00030">
    <property type="entry name" value="C2"/>
    <property type="match status" value="1"/>
</dbReference>
<evidence type="ECO:0000259" key="6">
    <source>
        <dbReference type="PROSITE" id="PS50004"/>
    </source>
</evidence>
<dbReference type="EMBL" id="CM009295">
    <property type="protein sequence ID" value="PNT28981.2"/>
    <property type="molecule type" value="Genomic_DNA"/>
</dbReference>
<feature type="domain" description="VASt" evidence="7">
    <location>
        <begin position="810"/>
        <end position="976"/>
    </location>
</feature>
<dbReference type="InterPro" id="IPR044511">
    <property type="entry name" value="At1g03370/At5g50170-like"/>
</dbReference>
<keyword evidence="3" id="KW-1133">Transmembrane helix</keyword>
<evidence type="ECO:0008006" key="10">
    <source>
        <dbReference type="Google" id="ProtNLM"/>
    </source>
</evidence>
<feature type="compositionally biased region" description="Polar residues" evidence="5">
    <location>
        <begin position="134"/>
        <end position="164"/>
    </location>
</feature>
<feature type="domain" description="VASt" evidence="7">
    <location>
        <begin position="255"/>
        <end position="427"/>
    </location>
</feature>
<feature type="domain" description="C2" evidence="6">
    <location>
        <begin position="1"/>
        <end position="105"/>
    </location>
</feature>
<dbReference type="GO" id="GO:0016020">
    <property type="term" value="C:membrane"/>
    <property type="evidence" value="ECO:0007669"/>
    <property type="project" value="UniProtKB-SubCell"/>
</dbReference>
<dbReference type="Gene3D" id="2.60.40.150">
    <property type="entry name" value="C2 domain"/>
    <property type="match status" value="2"/>
</dbReference>
<dbReference type="PROSITE" id="PS50004">
    <property type="entry name" value="C2"/>
    <property type="match status" value="2"/>
</dbReference>
<comment type="subcellular location">
    <subcellularLocation>
        <location evidence="1">Membrane</location>
        <topology evidence="1">Single-pass membrane protein</topology>
    </subcellularLocation>
</comment>
<dbReference type="eggNOG" id="KOG1032">
    <property type="taxonomic scope" value="Eukaryota"/>
</dbReference>
<gene>
    <name evidence="8" type="ORF">POPTR_006G003200</name>
</gene>
<dbReference type="InterPro" id="IPR031968">
    <property type="entry name" value="VASt"/>
</dbReference>
<dbReference type="Pfam" id="PF16016">
    <property type="entry name" value="VASt"/>
    <property type="match status" value="2"/>
</dbReference>
<protein>
    <recommendedName>
        <fullName evidence="10">C2 and GRAM domain-containing protein</fullName>
    </recommendedName>
</protein>
<feature type="region of interest" description="Disordered" evidence="5">
    <location>
        <begin position="134"/>
        <end position="172"/>
    </location>
</feature>
<name>B9HC14_POPTR</name>
<proteinExistence type="predicted"/>
<dbReference type="InterPro" id="IPR035892">
    <property type="entry name" value="C2_domain_sf"/>
</dbReference>
<keyword evidence="2" id="KW-0812">Transmembrane</keyword>
<dbReference type="PANTHER" id="PTHR46296">
    <property type="entry name" value="BNAA05G37250D PROTEIN"/>
    <property type="match status" value="1"/>
</dbReference>
<dbReference type="PROSITE" id="PS51778">
    <property type="entry name" value="VAST"/>
    <property type="match status" value="2"/>
</dbReference>
<sequence length="976" mass="109544">MGGMKLVVRLIEARNLPPTDPNGLRDPYAKLQLGKQKFKTKVVKKNLNPSWGEEFSFKVEDLNEELVVGVLDEDKYFNDDIVGQIKVPVSHVFDADNQSLGTVWYSLQPKNKKSRFKECGEILLSISFSQSFPDSNCNASQSKKNMDVTRSPSRSFNGTNNSSPARLEESASSKEEKFFAQKKLAGRIVQIFNKNSDVISVTTSRSTEISEQSETDGSEVCDDKAEDQSSSGNFEELMKEMESRDVGSEVPNNLPGGILVDQSYVISPPDLNSFFFSPDSSLARLLSDFVGNSEQQFGPWRFENSSENLKRVITYVKAPTKLVGALKASEEQTYLKADGKIFAVLISVSTPDVMYGSTFKVELLYCITSGPELPSGEKTSHLVISWRMNFLQSSMFKSMIENGARSGVKDSFEQVSTFLSQNVKPVDLKDLGSSKEQVLASLKVEPQSDGKLAIQYFANFTVVSAVFMALYVFVHVWLAAPSAIQGLEFVGLDLPDSIGEVIVCGVLTLQCERVLGLLSRFMQARAQKGTDHGVKAQGDGWVLTVALIEGSHLPAVDSSGFCDPYVVFTCNGKTRTSSIKFQKSDPLWNDLADVWVPLQGKLAQACQSRLHLRIFLNNTRGSNVVKEYLSKMEKEVGKKINLRSPQTNSAFQKVFGLPPEEFLINDFTCHLKRKMPLQGRLFLSARIIGFYANLFRQKTKFFFLWEDIVDIQVDTPTLSSMGSPVIVITLRQGRGMDARHGAKTIDDEGRLKFHFQSFVSFNVANRTIMALWKARSLSPEQKVQIVEEESETKFLQTEESGSFLGLEDVSMSEVYACSLSVPINFLSELFGGGELDRKVMEKAGCLSYSYTPWESVKTEVYERQLYYRFDKHVSRFGGEVTSTQQKYPLSDRKGWIVEEVMTLHGVPLGDFFNLHLRYQIEDFPSRLKGCHVRVSMGIAWLKSSWHQKRISKNIISSLQDRLKLIFNAVEKEFANR</sequence>
<feature type="compositionally biased region" description="Acidic residues" evidence="5">
    <location>
        <begin position="211"/>
        <end position="220"/>
    </location>
</feature>
<dbReference type="SUPFAM" id="SSF49562">
    <property type="entry name" value="C2 domain (Calcium/lipid-binding domain, CaLB)"/>
    <property type="match status" value="2"/>
</dbReference>
<feature type="region of interest" description="Disordered" evidence="5">
    <location>
        <begin position="202"/>
        <end position="231"/>
    </location>
</feature>
<dbReference type="InterPro" id="IPR000008">
    <property type="entry name" value="C2_dom"/>
</dbReference>
<keyword evidence="4" id="KW-0472">Membrane</keyword>
<evidence type="ECO:0000256" key="1">
    <source>
        <dbReference type="ARBA" id="ARBA00004167"/>
    </source>
</evidence>
<evidence type="ECO:0000259" key="7">
    <source>
        <dbReference type="PROSITE" id="PS51778"/>
    </source>
</evidence>
<dbReference type="Pfam" id="PF02893">
    <property type="entry name" value="GRAM"/>
    <property type="match status" value="1"/>
</dbReference>
<evidence type="ECO:0000256" key="3">
    <source>
        <dbReference type="ARBA" id="ARBA00022989"/>
    </source>
</evidence>
<evidence type="ECO:0000256" key="5">
    <source>
        <dbReference type="SAM" id="MobiDB-lite"/>
    </source>
</evidence>
<accession>B9HC14</accession>
<dbReference type="AlphaFoldDB" id="B9HC14"/>
<dbReference type="InterPro" id="IPR004182">
    <property type="entry name" value="GRAM"/>
</dbReference>
<dbReference type="Gene3D" id="2.30.29.30">
    <property type="entry name" value="Pleckstrin-homology domain (PH domain)/Phosphotyrosine-binding domain (PTB)"/>
    <property type="match status" value="1"/>
</dbReference>
<keyword evidence="9" id="KW-1185">Reference proteome</keyword>
<dbReference type="HOGENOM" id="CLU_009431_0_0_1"/>